<reference evidence="2 3" key="1">
    <citation type="journal article" date="2019" name="Sci. Rep.">
        <title>A high-quality genome of Eragrostis curvula grass provides insights into Poaceae evolution and supports new strategies to enhance forage quality.</title>
        <authorList>
            <person name="Carballo J."/>
            <person name="Santos B.A.C.M."/>
            <person name="Zappacosta D."/>
            <person name="Garbus I."/>
            <person name="Selva J.P."/>
            <person name="Gallo C.A."/>
            <person name="Diaz A."/>
            <person name="Albertini E."/>
            <person name="Caccamo M."/>
            <person name="Echenique V."/>
        </authorList>
    </citation>
    <scope>NUCLEOTIDE SEQUENCE [LARGE SCALE GENOMIC DNA]</scope>
    <source>
        <strain evidence="3">cv. Victoria</strain>
        <tissue evidence="2">Leaf</tissue>
    </source>
</reference>
<evidence type="ECO:0000313" key="2">
    <source>
        <dbReference type="EMBL" id="TVU26283.1"/>
    </source>
</evidence>
<accession>A0A5J9UR93</accession>
<dbReference type="AlphaFoldDB" id="A0A5J9UR93"/>
<proteinExistence type="predicted"/>
<dbReference type="Gramene" id="TVU26283">
    <property type="protein sequence ID" value="TVU26283"/>
    <property type="gene ID" value="EJB05_28822"/>
</dbReference>
<gene>
    <name evidence="2" type="ORF">EJB05_28822</name>
</gene>
<evidence type="ECO:0000256" key="1">
    <source>
        <dbReference type="SAM" id="MobiDB-lite"/>
    </source>
</evidence>
<comment type="caution">
    <text evidence="2">The sequence shown here is derived from an EMBL/GenBank/DDBJ whole genome shotgun (WGS) entry which is preliminary data.</text>
</comment>
<organism evidence="2 3">
    <name type="scientific">Eragrostis curvula</name>
    <name type="common">weeping love grass</name>
    <dbReference type="NCBI Taxonomy" id="38414"/>
    <lineage>
        <taxon>Eukaryota</taxon>
        <taxon>Viridiplantae</taxon>
        <taxon>Streptophyta</taxon>
        <taxon>Embryophyta</taxon>
        <taxon>Tracheophyta</taxon>
        <taxon>Spermatophyta</taxon>
        <taxon>Magnoliopsida</taxon>
        <taxon>Liliopsida</taxon>
        <taxon>Poales</taxon>
        <taxon>Poaceae</taxon>
        <taxon>PACMAD clade</taxon>
        <taxon>Chloridoideae</taxon>
        <taxon>Eragrostideae</taxon>
        <taxon>Eragrostidinae</taxon>
        <taxon>Eragrostis</taxon>
    </lineage>
</organism>
<dbReference type="Proteomes" id="UP000324897">
    <property type="component" value="Chromosome 2"/>
</dbReference>
<dbReference type="EMBL" id="RWGY01000013">
    <property type="protein sequence ID" value="TVU26283.1"/>
    <property type="molecule type" value="Genomic_DNA"/>
</dbReference>
<sequence>MAGRGSIPASACRFFHDYDLDGLKKLLASLGDCSIEDEMKALRENLESFKKPTACVDDNEEDHEDDDDDEEEETVKDEDLELIGDEKKPASVEQTLLIGDEIETASGEQVTGEGERLYKKPRLAEGFGFLGEAEAS</sequence>
<evidence type="ECO:0000313" key="3">
    <source>
        <dbReference type="Proteomes" id="UP000324897"/>
    </source>
</evidence>
<name>A0A5J9UR93_9POAL</name>
<keyword evidence="3" id="KW-1185">Reference proteome</keyword>
<feature type="compositionally biased region" description="Acidic residues" evidence="1">
    <location>
        <begin position="57"/>
        <end position="77"/>
    </location>
</feature>
<feature type="region of interest" description="Disordered" evidence="1">
    <location>
        <begin position="50"/>
        <end position="77"/>
    </location>
</feature>
<protein>
    <submittedName>
        <fullName evidence="2">Uncharacterized protein</fullName>
    </submittedName>
</protein>